<name>A0A812EVZ0_9ARCH</name>
<organism evidence="3 4">
    <name type="scientific">Candidatus Nitrosotenuis uzonensis</name>
    <dbReference type="NCBI Taxonomy" id="1407055"/>
    <lineage>
        <taxon>Archaea</taxon>
        <taxon>Nitrososphaerota</taxon>
        <taxon>Candidatus Nitrosotenuis</taxon>
    </lineage>
</organism>
<evidence type="ECO:0000313" key="3">
    <source>
        <dbReference type="EMBL" id="CAE6485560.1"/>
    </source>
</evidence>
<dbReference type="InterPro" id="IPR023796">
    <property type="entry name" value="Serpin_dom"/>
</dbReference>
<evidence type="ECO:0000256" key="1">
    <source>
        <dbReference type="RuleBase" id="RU000411"/>
    </source>
</evidence>
<proteinExistence type="inferred from homology"/>
<dbReference type="Proteomes" id="UP000655759">
    <property type="component" value="Unassembled WGS sequence"/>
</dbReference>
<dbReference type="InterPro" id="IPR036186">
    <property type="entry name" value="Serpin_sf"/>
</dbReference>
<dbReference type="PROSITE" id="PS00284">
    <property type="entry name" value="SERPIN"/>
    <property type="match status" value="1"/>
</dbReference>
<dbReference type="Gene3D" id="2.30.39.10">
    <property type="entry name" value="Alpha-1-antitrypsin, domain 1"/>
    <property type="match status" value="1"/>
</dbReference>
<protein>
    <submittedName>
        <fullName evidence="3">Uncharacterized serpin-like protein MM_2675</fullName>
    </submittedName>
</protein>
<dbReference type="Pfam" id="PF00079">
    <property type="entry name" value="Serpin"/>
    <property type="match status" value="1"/>
</dbReference>
<dbReference type="RefSeq" id="WP_205097556.1">
    <property type="nucleotide sequence ID" value="NZ_CAJNAQ010000002.1"/>
</dbReference>
<gene>
    <name evidence="3" type="ORF">NUZ5A_20029</name>
</gene>
<sequence>MKKKYYVLIGIAAIVASVQIMITADCLGSGGIPSFFNCTWINVDGQGYVPAKTASASEIIDSNNRFALKFYSEIVKDSDENIFFSPWSVATAFAIAYEGARGDTAQEIRTVFEFPQDDTLRRSLFQAIQNDLNADSSDYSLNTANALWVKEDYEIKQGYIDTAKSYYGSQVDNVDFVSNDGVNKINEWVSSKTQGKIKRLLEIDSTDALTRLIITNAIYFQGEWEYQFNPSFTQQRDFYISKNQAVKVPMMELEWKDWKMLNYAENELLEILELPYKGGKISMLILLPKDIDGIRTLEENLTTEKLFQWKENLSETTIAVFLPKFTAQTEYDLNDRLQQMGMTIPFDEFRADFSGINEVEPLYIGKAVHKAFVDVNEVGTEAAAATGIEARLQSGPPAVFKADHPFIFLIQDNETGQILFMGRVVDPTQ</sequence>
<dbReference type="InterPro" id="IPR023795">
    <property type="entry name" value="Serpin_CS"/>
</dbReference>
<dbReference type="PANTHER" id="PTHR11461:SF211">
    <property type="entry name" value="GH10112P-RELATED"/>
    <property type="match status" value="1"/>
</dbReference>
<comment type="similarity">
    <text evidence="1">Belongs to the serpin family.</text>
</comment>
<dbReference type="CDD" id="cd19590">
    <property type="entry name" value="serpin_thermopin-like"/>
    <property type="match status" value="1"/>
</dbReference>
<dbReference type="Gene3D" id="3.30.497.10">
    <property type="entry name" value="Antithrombin, subunit I, domain 2"/>
    <property type="match status" value="1"/>
</dbReference>
<dbReference type="InterPro" id="IPR042178">
    <property type="entry name" value="Serpin_sf_1"/>
</dbReference>
<dbReference type="EMBL" id="CAJNAQ010000002">
    <property type="protein sequence ID" value="CAE6485560.1"/>
    <property type="molecule type" value="Genomic_DNA"/>
</dbReference>
<dbReference type="AlphaFoldDB" id="A0A812EVZ0"/>
<dbReference type="SMART" id="SM00093">
    <property type="entry name" value="SERPIN"/>
    <property type="match status" value="1"/>
</dbReference>
<dbReference type="InterPro" id="IPR042185">
    <property type="entry name" value="Serpin_sf_2"/>
</dbReference>
<evidence type="ECO:0000313" key="4">
    <source>
        <dbReference type="Proteomes" id="UP000655759"/>
    </source>
</evidence>
<feature type="domain" description="Serpin" evidence="2">
    <location>
        <begin position="68"/>
        <end position="427"/>
    </location>
</feature>
<accession>A0A812EVZ0</accession>
<comment type="caution">
    <text evidence="3">The sequence shown here is derived from an EMBL/GenBank/DDBJ whole genome shotgun (WGS) entry which is preliminary data.</text>
</comment>
<dbReference type="InterPro" id="IPR000215">
    <property type="entry name" value="Serpin_fam"/>
</dbReference>
<dbReference type="GO" id="GO:0004867">
    <property type="term" value="F:serine-type endopeptidase inhibitor activity"/>
    <property type="evidence" value="ECO:0007669"/>
    <property type="project" value="InterPro"/>
</dbReference>
<dbReference type="SUPFAM" id="SSF56574">
    <property type="entry name" value="Serpins"/>
    <property type="match status" value="1"/>
</dbReference>
<dbReference type="GO" id="GO:0005615">
    <property type="term" value="C:extracellular space"/>
    <property type="evidence" value="ECO:0007669"/>
    <property type="project" value="InterPro"/>
</dbReference>
<evidence type="ECO:0000259" key="2">
    <source>
        <dbReference type="SMART" id="SM00093"/>
    </source>
</evidence>
<dbReference type="PANTHER" id="PTHR11461">
    <property type="entry name" value="SERINE PROTEASE INHIBITOR, SERPIN"/>
    <property type="match status" value="1"/>
</dbReference>
<reference evidence="3" key="1">
    <citation type="submission" date="2021-02" db="EMBL/GenBank/DDBJ databases">
        <authorList>
            <person name="Han P."/>
        </authorList>
    </citation>
    <scope>NUCLEOTIDE SEQUENCE</scope>
    <source>
        <strain evidence="3">Candidatus Nitrosotenuis uzonensis 5A</strain>
    </source>
</reference>